<evidence type="ECO:0000259" key="1">
    <source>
        <dbReference type="Pfam" id="PF20552"/>
    </source>
</evidence>
<sequence length="71" mass="7675">MSLYLQPRQAGTTGPTPYELKLAGAIEEVFGTGVHHLEGLVKGLNDLGICSPTGEPWTPDTFTDEMRRMAA</sequence>
<dbReference type="Proteomes" id="UP000245711">
    <property type="component" value="Chromosome"/>
</dbReference>
<dbReference type="EMBL" id="CP021354">
    <property type="protein sequence ID" value="AWK70489.1"/>
    <property type="molecule type" value="Genomic_DNA"/>
</dbReference>
<feature type="domain" description="Recombinase-like" evidence="1">
    <location>
        <begin position="3"/>
        <end position="71"/>
    </location>
</feature>
<dbReference type="Pfam" id="PF20552">
    <property type="entry name" value="HTH_62"/>
    <property type="match status" value="1"/>
</dbReference>
<dbReference type="RefSeq" id="WP_109325911.1">
    <property type="nucleotide sequence ID" value="NZ_CP021354.1"/>
</dbReference>
<evidence type="ECO:0000313" key="3">
    <source>
        <dbReference type="Proteomes" id="UP000245711"/>
    </source>
</evidence>
<proteinExistence type="predicted"/>
<dbReference type="OrthoDB" id="6909982at2"/>
<name>A0A2S2BPH6_9NOCA</name>
<accession>A0A2S2BPH6</accession>
<keyword evidence="3" id="KW-1185">Reference proteome</keyword>
<organism evidence="2 3">
    <name type="scientific">Rhodococcus oxybenzonivorans</name>
    <dbReference type="NCBI Taxonomy" id="1990687"/>
    <lineage>
        <taxon>Bacteria</taxon>
        <taxon>Bacillati</taxon>
        <taxon>Actinomycetota</taxon>
        <taxon>Actinomycetes</taxon>
        <taxon>Mycobacteriales</taxon>
        <taxon>Nocardiaceae</taxon>
        <taxon>Rhodococcus</taxon>
    </lineage>
</organism>
<gene>
    <name evidence="2" type="ORF">CBI38_01810</name>
</gene>
<dbReference type="InterPro" id="IPR046789">
    <property type="entry name" value="HTH_62"/>
</dbReference>
<protein>
    <recommendedName>
        <fullName evidence="1">Recombinase-like domain-containing protein</fullName>
    </recommendedName>
</protein>
<dbReference type="AlphaFoldDB" id="A0A2S2BPH6"/>
<dbReference type="KEGG" id="roz:CBI38_01810"/>
<evidence type="ECO:0000313" key="2">
    <source>
        <dbReference type="EMBL" id="AWK70489.1"/>
    </source>
</evidence>
<reference evidence="2 3" key="1">
    <citation type="submission" date="2017-05" db="EMBL/GenBank/DDBJ databases">
        <title>Isolation of Rhodococcus sp. S2-17 biodegrading of BP-3.</title>
        <authorList>
            <person name="Lee Y."/>
            <person name="Kim K.H."/>
            <person name="Chun B.H."/>
            <person name="Jung H.S."/>
            <person name="Jeon C.O."/>
        </authorList>
    </citation>
    <scope>NUCLEOTIDE SEQUENCE [LARGE SCALE GENOMIC DNA]</scope>
    <source>
        <strain evidence="2 3">S2-17</strain>
    </source>
</reference>